<evidence type="ECO:0000256" key="5">
    <source>
        <dbReference type="ARBA" id="ARBA00022692"/>
    </source>
</evidence>
<evidence type="ECO:0000256" key="6">
    <source>
        <dbReference type="ARBA" id="ARBA00022989"/>
    </source>
</evidence>
<dbReference type="RefSeq" id="WP_350412655.1">
    <property type="nucleotide sequence ID" value="NZ_JBEOKT010000009.1"/>
</dbReference>
<keyword evidence="6 8" id="KW-1133">Transmembrane helix</keyword>
<dbReference type="PANTHER" id="PTHR21716">
    <property type="entry name" value="TRANSMEMBRANE PROTEIN"/>
    <property type="match status" value="1"/>
</dbReference>
<accession>A0ABV1RUZ6</accession>
<evidence type="ECO:0000256" key="1">
    <source>
        <dbReference type="ARBA" id="ARBA00004651"/>
    </source>
</evidence>
<keyword evidence="4" id="KW-1003">Cell membrane</keyword>
<feature type="transmembrane region" description="Helical" evidence="8">
    <location>
        <begin position="7"/>
        <end position="25"/>
    </location>
</feature>
<comment type="similarity">
    <text evidence="2">Belongs to the autoinducer-2 exporter (AI-2E) (TC 2.A.86) family.</text>
</comment>
<reference evidence="9 10" key="1">
    <citation type="submission" date="2024-06" db="EMBL/GenBank/DDBJ databases">
        <title>Pontibacter populi HYL7-15.</title>
        <authorList>
            <person name="Kim M.K."/>
        </authorList>
    </citation>
    <scope>NUCLEOTIDE SEQUENCE [LARGE SCALE GENOMIC DNA]</scope>
    <source>
        <strain evidence="9 10">HYL7-15</strain>
    </source>
</reference>
<feature type="transmembrane region" description="Helical" evidence="8">
    <location>
        <begin position="202"/>
        <end position="224"/>
    </location>
</feature>
<feature type="transmembrane region" description="Helical" evidence="8">
    <location>
        <begin position="230"/>
        <end position="253"/>
    </location>
</feature>
<dbReference type="InterPro" id="IPR002549">
    <property type="entry name" value="AI-2E-like"/>
</dbReference>
<feature type="transmembrane region" description="Helical" evidence="8">
    <location>
        <begin position="265"/>
        <end position="281"/>
    </location>
</feature>
<feature type="transmembrane region" description="Helical" evidence="8">
    <location>
        <begin position="301"/>
        <end position="326"/>
    </location>
</feature>
<keyword evidence="7 8" id="KW-0472">Membrane</keyword>
<evidence type="ECO:0000313" key="9">
    <source>
        <dbReference type="EMBL" id="MER2998204.1"/>
    </source>
</evidence>
<evidence type="ECO:0000256" key="8">
    <source>
        <dbReference type="SAM" id="Phobius"/>
    </source>
</evidence>
<dbReference type="PANTHER" id="PTHR21716:SF53">
    <property type="entry name" value="PERMEASE PERM-RELATED"/>
    <property type="match status" value="1"/>
</dbReference>
<evidence type="ECO:0000256" key="4">
    <source>
        <dbReference type="ARBA" id="ARBA00022475"/>
    </source>
</evidence>
<feature type="transmembrane region" description="Helical" evidence="8">
    <location>
        <begin position="31"/>
        <end position="50"/>
    </location>
</feature>
<keyword evidence="10" id="KW-1185">Reference proteome</keyword>
<name>A0ABV1RUZ6_9BACT</name>
<evidence type="ECO:0000256" key="2">
    <source>
        <dbReference type="ARBA" id="ARBA00009773"/>
    </source>
</evidence>
<gene>
    <name evidence="9" type="ORF">ABS362_11670</name>
</gene>
<evidence type="ECO:0000256" key="3">
    <source>
        <dbReference type="ARBA" id="ARBA00022448"/>
    </source>
</evidence>
<sequence length="384" mass="42424">MEIKLPVYLKYTIILLGIILLIWLMQMFKSLLVPLSFAMLFALLLLPLVHDLEKKVKMPRPLAILLSIVLVVAILGMVVWFISVQVLSLTSELDTIGDNFGDLVDKVQLFLFNKFGIVPSNRSDLVRNAVGGLQDIATTFLGNTISMTTGALAAFTIVPIFVFCLLYYRDHLQQFMFQFVAKDRRSGVIHTVTNIQQVVQSYISGLMIVIVIVSLLNAAGLLLLGVKYAIFFGIFASILTIIPYIGILIGAMLPALFTLATTGHLFDAVLVVLVFMFVQFLEGNFITPLVVGSKVSINPFAAIVALLVGGEIWGAAGMILSIPFIAMLKVIFDAYEPLRPFGYLLADIDDVAPKKHAKVTNWFMEIWNGLGRGKHRDDDRNNAA</sequence>
<proteinExistence type="inferred from homology"/>
<evidence type="ECO:0000256" key="7">
    <source>
        <dbReference type="ARBA" id="ARBA00023136"/>
    </source>
</evidence>
<comment type="subcellular location">
    <subcellularLocation>
        <location evidence="1">Cell membrane</location>
        <topology evidence="1">Multi-pass membrane protein</topology>
    </subcellularLocation>
</comment>
<feature type="transmembrane region" description="Helical" evidence="8">
    <location>
        <begin position="62"/>
        <end position="83"/>
    </location>
</feature>
<dbReference type="Pfam" id="PF01594">
    <property type="entry name" value="AI-2E_transport"/>
    <property type="match status" value="1"/>
</dbReference>
<dbReference type="EMBL" id="JBEOKT010000009">
    <property type="protein sequence ID" value="MER2998204.1"/>
    <property type="molecule type" value="Genomic_DNA"/>
</dbReference>
<comment type="caution">
    <text evidence="9">The sequence shown here is derived from an EMBL/GenBank/DDBJ whole genome shotgun (WGS) entry which is preliminary data.</text>
</comment>
<keyword evidence="5 8" id="KW-0812">Transmembrane</keyword>
<dbReference type="Proteomes" id="UP001476807">
    <property type="component" value="Unassembled WGS sequence"/>
</dbReference>
<keyword evidence="3" id="KW-0813">Transport</keyword>
<evidence type="ECO:0000313" key="10">
    <source>
        <dbReference type="Proteomes" id="UP001476807"/>
    </source>
</evidence>
<organism evidence="9 10">
    <name type="scientific">Pontibacter populi</name>
    <dbReference type="NCBI Taxonomy" id="890055"/>
    <lineage>
        <taxon>Bacteria</taxon>
        <taxon>Pseudomonadati</taxon>
        <taxon>Bacteroidota</taxon>
        <taxon>Cytophagia</taxon>
        <taxon>Cytophagales</taxon>
        <taxon>Hymenobacteraceae</taxon>
        <taxon>Pontibacter</taxon>
    </lineage>
</organism>
<feature type="transmembrane region" description="Helical" evidence="8">
    <location>
        <begin position="150"/>
        <end position="168"/>
    </location>
</feature>
<protein>
    <submittedName>
        <fullName evidence="9">AI-2E family transporter</fullName>
    </submittedName>
</protein>